<dbReference type="Gene3D" id="3.60.10.10">
    <property type="entry name" value="Endonuclease/exonuclease/phosphatase"/>
    <property type="match status" value="1"/>
</dbReference>
<dbReference type="SUPFAM" id="SSF56219">
    <property type="entry name" value="DNase I-like"/>
    <property type="match status" value="1"/>
</dbReference>
<dbReference type="AlphaFoldDB" id="A0AAV5HTW9"/>
<dbReference type="InterPro" id="IPR036691">
    <property type="entry name" value="Endo/exonu/phosph_ase_sf"/>
</dbReference>
<evidence type="ECO:0000313" key="1">
    <source>
        <dbReference type="EMBL" id="GKU90761.1"/>
    </source>
</evidence>
<accession>A0AAV5HTW9</accession>
<evidence type="ECO:0000313" key="2">
    <source>
        <dbReference type="Proteomes" id="UP001054252"/>
    </source>
</evidence>
<name>A0AAV5HTW9_9ROSI</name>
<organism evidence="1 2">
    <name type="scientific">Rubroshorea leprosula</name>
    <dbReference type="NCBI Taxonomy" id="152421"/>
    <lineage>
        <taxon>Eukaryota</taxon>
        <taxon>Viridiplantae</taxon>
        <taxon>Streptophyta</taxon>
        <taxon>Embryophyta</taxon>
        <taxon>Tracheophyta</taxon>
        <taxon>Spermatophyta</taxon>
        <taxon>Magnoliopsida</taxon>
        <taxon>eudicotyledons</taxon>
        <taxon>Gunneridae</taxon>
        <taxon>Pentapetalae</taxon>
        <taxon>rosids</taxon>
        <taxon>malvids</taxon>
        <taxon>Malvales</taxon>
        <taxon>Dipterocarpaceae</taxon>
        <taxon>Rubroshorea</taxon>
    </lineage>
</organism>
<proteinExistence type="predicted"/>
<protein>
    <recommendedName>
        <fullName evidence="3">Reverse transcriptase</fullName>
    </recommendedName>
</protein>
<comment type="caution">
    <text evidence="1">The sequence shown here is derived from an EMBL/GenBank/DDBJ whole genome shotgun (WGS) entry which is preliminary data.</text>
</comment>
<evidence type="ECO:0008006" key="3">
    <source>
        <dbReference type="Google" id="ProtNLM"/>
    </source>
</evidence>
<dbReference type="EMBL" id="BPVZ01000004">
    <property type="protein sequence ID" value="GKU90761.1"/>
    <property type="molecule type" value="Genomic_DNA"/>
</dbReference>
<gene>
    <name evidence="1" type="ORF">SLEP1_g4712</name>
</gene>
<keyword evidence="2" id="KW-1185">Reference proteome</keyword>
<dbReference type="Proteomes" id="UP001054252">
    <property type="component" value="Unassembled WGS sequence"/>
</dbReference>
<reference evidence="1 2" key="1">
    <citation type="journal article" date="2021" name="Commun. Biol.">
        <title>The genome of Shorea leprosula (Dipterocarpaceae) highlights the ecological relevance of drought in aseasonal tropical rainforests.</title>
        <authorList>
            <person name="Ng K.K.S."/>
            <person name="Kobayashi M.J."/>
            <person name="Fawcett J.A."/>
            <person name="Hatakeyama M."/>
            <person name="Paape T."/>
            <person name="Ng C.H."/>
            <person name="Ang C.C."/>
            <person name="Tnah L.H."/>
            <person name="Lee C.T."/>
            <person name="Nishiyama T."/>
            <person name="Sese J."/>
            <person name="O'Brien M.J."/>
            <person name="Copetti D."/>
            <person name="Mohd Noor M.I."/>
            <person name="Ong R.C."/>
            <person name="Putra M."/>
            <person name="Sireger I.Z."/>
            <person name="Indrioko S."/>
            <person name="Kosugi Y."/>
            <person name="Izuno A."/>
            <person name="Isagi Y."/>
            <person name="Lee S.L."/>
            <person name="Shimizu K.K."/>
        </authorList>
    </citation>
    <scope>NUCLEOTIDE SEQUENCE [LARGE SCALE GENOMIC DNA]</scope>
    <source>
        <strain evidence="1">214</strain>
    </source>
</reference>
<sequence>MDWAAKPSVRQSGGLISMWNSDIFKKYRIFEGNGFLGVSEFWGLEGTPVKIVNVYAPCELQGQRKLWGELKNLIQGLGGNWCVMGDFNAVRSNQEFTGNKRHQGEMREFDEFIAETELQDLPLIEEKMDWGPKPFKVFDSWFDYPEFKESVAATWNSSIVQGKKGFVLKEKLKKLKAFLKNWSKNLMPEVENKTNTAKENIEKIDKARKEWIKDGDANTRFFHKCIKGRWRRNEINSIMINGKNVQGVKEVKEEVAAYFEKMFQEEAWD</sequence>